<feature type="domain" description="DUF4124" evidence="3">
    <location>
        <begin position="18"/>
        <end position="53"/>
    </location>
</feature>
<feature type="compositionally biased region" description="Basic and acidic residues" evidence="1">
    <location>
        <begin position="117"/>
        <end position="133"/>
    </location>
</feature>
<dbReference type="InterPro" id="IPR025392">
    <property type="entry name" value="DUF4124"/>
</dbReference>
<evidence type="ECO:0000313" key="4">
    <source>
        <dbReference type="EMBL" id="MDO6452290.1"/>
    </source>
</evidence>
<protein>
    <submittedName>
        <fullName evidence="4">DUF4124 domain-containing protein</fullName>
    </submittedName>
</protein>
<feature type="chain" id="PRO_5043689875" evidence="2">
    <location>
        <begin position="28"/>
        <end position="170"/>
    </location>
</feature>
<feature type="region of interest" description="Disordered" evidence="1">
    <location>
        <begin position="60"/>
        <end position="151"/>
    </location>
</feature>
<gene>
    <name evidence="4" type="ORF">Q4490_01820</name>
</gene>
<comment type="caution">
    <text evidence="4">The sequence shown here is derived from an EMBL/GenBank/DDBJ whole genome shotgun (WGS) entry which is preliminary data.</text>
</comment>
<sequence length="170" mass="18857">MPVRTSINVKSVALVFVACAMAGIGQADIYRWVDEQGVVHYSDQAPAGVDAQKKAYNNVATPFRSVPPSAFPKEQGSQPAPTVNPEKTNEEQDLGEGEKDPKSKQSRGTADLTDAVKYNDADKQTLSERKQQIIEDTDEPASKLSERKSRINAEYKKILNEYRARRQTTD</sequence>
<dbReference type="AlphaFoldDB" id="A0AAW7XDT8"/>
<keyword evidence="2" id="KW-0732">Signal</keyword>
<feature type="compositionally biased region" description="Basic and acidic residues" evidence="1">
    <location>
        <begin position="140"/>
        <end position="151"/>
    </location>
</feature>
<reference evidence="4" key="1">
    <citation type="submission" date="2023-07" db="EMBL/GenBank/DDBJ databases">
        <title>Genome content predicts the carbon catabolic preferences of heterotrophic bacteria.</title>
        <authorList>
            <person name="Gralka M."/>
        </authorList>
    </citation>
    <scope>NUCLEOTIDE SEQUENCE</scope>
    <source>
        <strain evidence="4">I2M16</strain>
    </source>
</reference>
<proteinExistence type="predicted"/>
<organism evidence="4 5">
    <name type="scientific">Neptunomonas phycophila</name>
    <dbReference type="NCBI Taxonomy" id="1572645"/>
    <lineage>
        <taxon>Bacteria</taxon>
        <taxon>Pseudomonadati</taxon>
        <taxon>Pseudomonadota</taxon>
        <taxon>Gammaproteobacteria</taxon>
        <taxon>Oceanospirillales</taxon>
        <taxon>Oceanospirillaceae</taxon>
        <taxon>Neptunomonas</taxon>
    </lineage>
</organism>
<evidence type="ECO:0000256" key="2">
    <source>
        <dbReference type="SAM" id="SignalP"/>
    </source>
</evidence>
<accession>A0AAW7XDT8</accession>
<dbReference type="Proteomes" id="UP001169862">
    <property type="component" value="Unassembled WGS sequence"/>
</dbReference>
<feature type="signal peptide" evidence="2">
    <location>
        <begin position="1"/>
        <end position="27"/>
    </location>
</feature>
<dbReference type="RefSeq" id="WP_303548281.1">
    <property type="nucleotide sequence ID" value="NZ_JAUOPG010000001.1"/>
</dbReference>
<dbReference type="EMBL" id="JAUOPG010000001">
    <property type="protein sequence ID" value="MDO6452290.1"/>
    <property type="molecule type" value="Genomic_DNA"/>
</dbReference>
<evidence type="ECO:0000313" key="5">
    <source>
        <dbReference type="Proteomes" id="UP001169862"/>
    </source>
</evidence>
<evidence type="ECO:0000256" key="1">
    <source>
        <dbReference type="SAM" id="MobiDB-lite"/>
    </source>
</evidence>
<evidence type="ECO:0000259" key="3">
    <source>
        <dbReference type="Pfam" id="PF13511"/>
    </source>
</evidence>
<name>A0AAW7XDT8_9GAMM</name>
<dbReference type="Pfam" id="PF13511">
    <property type="entry name" value="DUF4124"/>
    <property type="match status" value="1"/>
</dbReference>